<evidence type="ECO:0000313" key="2">
    <source>
        <dbReference type="Proteomes" id="UP001281410"/>
    </source>
</evidence>
<evidence type="ECO:0000313" key="1">
    <source>
        <dbReference type="EMBL" id="KAK3211847.1"/>
    </source>
</evidence>
<keyword evidence="2" id="KW-1185">Reference proteome</keyword>
<sequence length="208" mass="24160">MKLNRILLSIMLKSKLWFAKKMKLNRIRRSKMLFSLHFCVKVTNTTSLMLNILPLTIVVCIPNSINIADIVIFDSGAEMTSESMLARIIEGLRIGSFIDWSLDLSILDRRILFNFIIFVNQSLDLGILDLRILFSFIFFVDQSLDLSILDHRILFSFIFFVNESLDLTGFDLTISFHLLSFSFRHLIFLCFHSSSHKQEKKNGNESRI</sequence>
<gene>
    <name evidence="1" type="ORF">Dsin_016553</name>
</gene>
<reference evidence="1" key="1">
    <citation type="journal article" date="2023" name="Plant J.">
        <title>Genome sequences and population genomics provide insights into the demographic history, inbreeding, and mutation load of two 'living fossil' tree species of Dipteronia.</title>
        <authorList>
            <person name="Feng Y."/>
            <person name="Comes H.P."/>
            <person name="Chen J."/>
            <person name="Zhu S."/>
            <person name="Lu R."/>
            <person name="Zhang X."/>
            <person name="Li P."/>
            <person name="Qiu J."/>
            <person name="Olsen K.M."/>
            <person name="Qiu Y."/>
        </authorList>
    </citation>
    <scope>NUCLEOTIDE SEQUENCE</scope>
    <source>
        <strain evidence="1">NBL</strain>
    </source>
</reference>
<name>A0AAE0AEL7_9ROSI</name>
<proteinExistence type="predicted"/>
<dbReference type="Proteomes" id="UP001281410">
    <property type="component" value="Unassembled WGS sequence"/>
</dbReference>
<protein>
    <submittedName>
        <fullName evidence="1">Uncharacterized protein</fullName>
    </submittedName>
</protein>
<dbReference type="EMBL" id="JANJYJ010000005">
    <property type="protein sequence ID" value="KAK3211847.1"/>
    <property type="molecule type" value="Genomic_DNA"/>
</dbReference>
<accession>A0AAE0AEL7</accession>
<organism evidence="1 2">
    <name type="scientific">Dipteronia sinensis</name>
    <dbReference type="NCBI Taxonomy" id="43782"/>
    <lineage>
        <taxon>Eukaryota</taxon>
        <taxon>Viridiplantae</taxon>
        <taxon>Streptophyta</taxon>
        <taxon>Embryophyta</taxon>
        <taxon>Tracheophyta</taxon>
        <taxon>Spermatophyta</taxon>
        <taxon>Magnoliopsida</taxon>
        <taxon>eudicotyledons</taxon>
        <taxon>Gunneridae</taxon>
        <taxon>Pentapetalae</taxon>
        <taxon>rosids</taxon>
        <taxon>malvids</taxon>
        <taxon>Sapindales</taxon>
        <taxon>Sapindaceae</taxon>
        <taxon>Hippocastanoideae</taxon>
        <taxon>Acereae</taxon>
        <taxon>Dipteronia</taxon>
    </lineage>
</organism>
<dbReference type="AlphaFoldDB" id="A0AAE0AEL7"/>
<comment type="caution">
    <text evidence="1">The sequence shown here is derived from an EMBL/GenBank/DDBJ whole genome shotgun (WGS) entry which is preliminary data.</text>
</comment>